<name>A0ABN8R282_9CNID</name>
<protein>
    <submittedName>
        <fullName evidence="1">Uncharacterized protein</fullName>
    </submittedName>
</protein>
<evidence type="ECO:0000313" key="1">
    <source>
        <dbReference type="EMBL" id="CAH3173432.1"/>
    </source>
</evidence>
<reference evidence="1 2" key="1">
    <citation type="submission" date="2022-05" db="EMBL/GenBank/DDBJ databases">
        <authorList>
            <consortium name="Genoscope - CEA"/>
            <person name="William W."/>
        </authorList>
    </citation>
    <scope>NUCLEOTIDE SEQUENCE [LARGE SCALE GENOMIC DNA]</scope>
</reference>
<gene>
    <name evidence="1" type="ORF">PLOB_00014097</name>
</gene>
<keyword evidence="2" id="KW-1185">Reference proteome</keyword>
<proteinExistence type="predicted"/>
<comment type="caution">
    <text evidence="1">The sequence shown here is derived from an EMBL/GenBank/DDBJ whole genome shotgun (WGS) entry which is preliminary data.</text>
</comment>
<organism evidence="1 2">
    <name type="scientific">Porites lobata</name>
    <dbReference type="NCBI Taxonomy" id="104759"/>
    <lineage>
        <taxon>Eukaryota</taxon>
        <taxon>Metazoa</taxon>
        <taxon>Cnidaria</taxon>
        <taxon>Anthozoa</taxon>
        <taxon>Hexacorallia</taxon>
        <taxon>Scleractinia</taxon>
        <taxon>Fungiina</taxon>
        <taxon>Poritidae</taxon>
        <taxon>Porites</taxon>
    </lineage>
</organism>
<dbReference type="EMBL" id="CALNXK010000181">
    <property type="protein sequence ID" value="CAH3173432.1"/>
    <property type="molecule type" value="Genomic_DNA"/>
</dbReference>
<accession>A0ABN8R282</accession>
<evidence type="ECO:0000313" key="2">
    <source>
        <dbReference type="Proteomes" id="UP001159405"/>
    </source>
</evidence>
<sequence>MVNPCKATVIQRADGELVLGRHEHNHQGQVGAGLAAKITAKTKAEAKKNLFKPAMVIVNQV</sequence>
<dbReference type="Proteomes" id="UP001159405">
    <property type="component" value="Unassembled WGS sequence"/>
</dbReference>